<dbReference type="PANTHER" id="PTHR10933">
    <property type="entry name" value="IMMUNOGLOBULIN-BINDING PROTEIN 1"/>
    <property type="match status" value="1"/>
</dbReference>
<reference evidence="2 3" key="1">
    <citation type="submission" date="2019-12" db="EMBL/GenBank/DDBJ databases">
        <title>Chromosome-level assembly of the Caenorhabditis remanei genome.</title>
        <authorList>
            <person name="Teterina A.A."/>
            <person name="Willis J.H."/>
            <person name="Phillips P.C."/>
        </authorList>
    </citation>
    <scope>NUCLEOTIDE SEQUENCE [LARGE SCALE GENOMIC DNA]</scope>
    <source>
        <strain evidence="2 3">PX506</strain>
        <tissue evidence="2">Whole organism</tissue>
    </source>
</reference>
<dbReference type="Gene3D" id="1.25.40.540">
    <property type="entry name" value="TAP42-like family"/>
    <property type="match status" value="1"/>
</dbReference>
<dbReference type="GO" id="GO:1903361">
    <property type="term" value="P:protein localization to basolateral plasma membrane"/>
    <property type="evidence" value="ECO:0007669"/>
    <property type="project" value="EnsemblMetazoa"/>
</dbReference>
<evidence type="ECO:0000313" key="2">
    <source>
        <dbReference type="EMBL" id="KAF1761381.1"/>
    </source>
</evidence>
<dbReference type="EMBL" id="WUAV01000003">
    <property type="protein sequence ID" value="KAF1761381.1"/>
    <property type="molecule type" value="Genomic_DNA"/>
</dbReference>
<dbReference type="InterPro" id="IPR038511">
    <property type="entry name" value="TAP42/TAP46-like_sf"/>
</dbReference>
<feature type="region of interest" description="Disordered" evidence="1">
    <location>
        <begin position="276"/>
        <end position="327"/>
    </location>
</feature>
<accession>A0A6A5H2Y9</accession>
<comment type="caution">
    <text evidence="2">The sequence shown here is derived from an EMBL/GenBank/DDBJ whole genome shotgun (WGS) entry which is preliminary data.</text>
</comment>
<evidence type="ECO:0000313" key="3">
    <source>
        <dbReference type="Proteomes" id="UP000483820"/>
    </source>
</evidence>
<dbReference type="AlphaFoldDB" id="A0A6A5H2Y9"/>
<dbReference type="Pfam" id="PF04177">
    <property type="entry name" value="TAP42"/>
    <property type="match status" value="1"/>
</dbReference>
<feature type="compositionally biased region" description="Basic and acidic residues" evidence="1">
    <location>
        <begin position="302"/>
        <end position="318"/>
    </location>
</feature>
<dbReference type="Proteomes" id="UP000483820">
    <property type="component" value="Chromosome III"/>
</dbReference>
<dbReference type="GO" id="GO:0009966">
    <property type="term" value="P:regulation of signal transduction"/>
    <property type="evidence" value="ECO:0007669"/>
    <property type="project" value="InterPro"/>
</dbReference>
<dbReference type="PANTHER" id="PTHR10933:SF9">
    <property type="entry name" value="IMMUNOGLOBULIN-BINDING PROTEIN 1"/>
    <property type="match status" value="1"/>
</dbReference>
<gene>
    <name evidence="2" type="ORF">GCK72_009637</name>
</gene>
<protein>
    <submittedName>
        <fullName evidence="2">Uncharacterized protein</fullName>
    </submittedName>
</protein>
<dbReference type="CTD" id="9825581"/>
<dbReference type="GeneID" id="9825581"/>
<dbReference type="GO" id="GO:0051721">
    <property type="term" value="F:protein phosphatase 2A binding"/>
    <property type="evidence" value="ECO:0007669"/>
    <property type="project" value="TreeGrafter"/>
</dbReference>
<sequence>MSDLSDDEVSLQALFDPVKKLVCDIEDGVFSTSDLQPRLKTGIESLQLVTKQVNQLRLFSSNEQIEDVPTNSLPYLMVPCFLGIFHQNLMVDPSLKLEELRKAKVYLRNFLNRLRDMCLIKTRLPWEDEDLESKDLLREKPKMAVEEIRRLKLERHKKKQELKMTELRIKKQFEAVSIDEQNLRELYITQLLFWSERSNEELQAIDDELPLLKMMADRAAHPNRNTSIPEPLKTVPALKPFIITRDAQQKQVFGLGYPGIPAMSVDEWYHQKFGCNPQNVPTSSAPQTDQQIESEEEDDDEARAKGMRWDEYKDDHRRGWGNTHNKG</sequence>
<dbReference type="KEGG" id="crq:GCK72_009637"/>
<evidence type="ECO:0000256" key="1">
    <source>
        <dbReference type="SAM" id="MobiDB-lite"/>
    </source>
</evidence>
<organism evidence="2 3">
    <name type="scientific">Caenorhabditis remanei</name>
    <name type="common">Caenorhabditis vulgaris</name>
    <dbReference type="NCBI Taxonomy" id="31234"/>
    <lineage>
        <taxon>Eukaryota</taxon>
        <taxon>Metazoa</taxon>
        <taxon>Ecdysozoa</taxon>
        <taxon>Nematoda</taxon>
        <taxon>Chromadorea</taxon>
        <taxon>Rhabditida</taxon>
        <taxon>Rhabditina</taxon>
        <taxon>Rhabditomorpha</taxon>
        <taxon>Rhabditoidea</taxon>
        <taxon>Rhabditidae</taxon>
        <taxon>Peloderinae</taxon>
        <taxon>Caenorhabditis</taxon>
    </lineage>
</organism>
<name>A0A6A5H2Y9_CAERE</name>
<dbReference type="GO" id="GO:0009792">
    <property type="term" value="P:embryo development ending in birth or egg hatching"/>
    <property type="evidence" value="ECO:0007669"/>
    <property type="project" value="EnsemblMetazoa"/>
</dbReference>
<dbReference type="RefSeq" id="XP_003113330.2">
    <property type="nucleotide sequence ID" value="XM_003113282.2"/>
</dbReference>
<feature type="compositionally biased region" description="Acidic residues" evidence="1">
    <location>
        <begin position="292"/>
        <end position="301"/>
    </location>
</feature>
<feature type="compositionally biased region" description="Polar residues" evidence="1">
    <location>
        <begin position="276"/>
        <end position="291"/>
    </location>
</feature>
<dbReference type="InterPro" id="IPR007304">
    <property type="entry name" value="TAP46-like"/>
</dbReference>
<proteinExistence type="predicted"/>
<dbReference type="GO" id="GO:0005829">
    <property type="term" value="C:cytosol"/>
    <property type="evidence" value="ECO:0007669"/>
    <property type="project" value="TreeGrafter"/>
</dbReference>
<dbReference type="GO" id="GO:0035303">
    <property type="term" value="P:regulation of dephosphorylation"/>
    <property type="evidence" value="ECO:0007669"/>
    <property type="project" value="TreeGrafter"/>
</dbReference>